<comment type="similarity">
    <text evidence="1 13 14">Belongs to the ATPase B chain family.</text>
</comment>
<name>A0A366XX57_9BACI</name>
<dbReference type="RefSeq" id="WP_113806950.1">
    <property type="nucleotide sequence ID" value="NZ_QOCW01000017.1"/>
</dbReference>
<protein>
    <recommendedName>
        <fullName evidence="13">ATP synthase subunit b</fullName>
    </recommendedName>
    <alternativeName>
        <fullName evidence="13">ATP synthase F(0) sector subunit b</fullName>
    </alternativeName>
    <alternativeName>
        <fullName evidence="13">ATPase subunit I</fullName>
    </alternativeName>
    <alternativeName>
        <fullName evidence="13">F-type ATPase subunit b</fullName>
        <shortName evidence="13">F-ATPase subunit b</shortName>
    </alternativeName>
</protein>
<reference evidence="16 17" key="1">
    <citation type="submission" date="2018-07" db="EMBL/GenBank/DDBJ databases">
        <title>Lottiidibacillus patelloidae gen. nov., sp. nov., isolated from the intestinal tract of a marine limpet and the reclassification of B. taeanensis BH030017T, B. algicola KMM 3737T and B. hwajinpoensis SW-72T as genus Lottiidibacillus.</title>
        <authorList>
            <person name="Liu R."/>
            <person name="Huang Z."/>
        </authorList>
    </citation>
    <scope>NUCLEOTIDE SEQUENCE [LARGE SCALE GENOMIC DNA]</scope>
    <source>
        <strain evidence="16 17">BH030017</strain>
    </source>
</reference>
<dbReference type="GO" id="GO:0005886">
    <property type="term" value="C:plasma membrane"/>
    <property type="evidence" value="ECO:0007669"/>
    <property type="project" value="UniProtKB-SubCell"/>
</dbReference>
<organism evidence="16 17">
    <name type="scientific">Bacillus taeanensis</name>
    <dbReference type="NCBI Taxonomy" id="273032"/>
    <lineage>
        <taxon>Bacteria</taxon>
        <taxon>Bacillati</taxon>
        <taxon>Bacillota</taxon>
        <taxon>Bacilli</taxon>
        <taxon>Bacillales</taxon>
        <taxon>Bacillaceae</taxon>
        <taxon>Bacillus</taxon>
    </lineage>
</organism>
<dbReference type="InterPro" id="IPR002146">
    <property type="entry name" value="ATP_synth_b/b'su_bac/chlpt"/>
</dbReference>
<keyword evidence="15" id="KW-0175">Coiled coil</keyword>
<dbReference type="OrthoDB" id="282095at2"/>
<dbReference type="SUPFAM" id="SSF81573">
    <property type="entry name" value="F1F0 ATP synthase subunit B, membrane domain"/>
    <property type="match status" value="1"/>
</dbReference>
<dbReference type="PANTHER" id="PTHR33445">
    <property type="entry name" value="ATP SYNTHASE SUBUNIT B', CHLOROPLASTIC"/>
    <property type="match status" value="1"/>
</dbReference>
<evidence type="ECO:0000256" key="1">
    <source>
        <dbReference type="ARBA" id="ARBA00005513"/>
    </source>
</evidence>
<dbReference type="GO" id="GO:0045259">
    <property type="term" value="C:proton-transporting ATP synthase complex"/>
    <property type="evidence" value="ECO:0007669"/>
    <property type="project" value="UniProtKB-KW"/>
</dbReference>
<keyword evidence="16" id="KW-0378">Hydrolase</keyword>
<keyword evidence="2 13" id="KW-0813">Transport</keyword>
<evidence type="ECO:0000256" key="9">
    <source>
        <dbReference type="ARBA" id="ARBA00023136"/>
    </source>
</evidence>
<evidence type="ECO:0000256" key="4">
    <source>
        <dbReference type="ARBA" id="ARBA00022547"/>
    </source>
</evidence>
<comment type="function">
    <text evidence="11 13">F(1)F(0) ATP synthase produces ATP from ADP in the presence of a proton or sodium gradient. F-type ATPases consist of two structural domains, F(1) containing the extramembraneous catalytic core and F(0) containing the membrane proton channel, linked together by a central stalk and a peripheral stalk. During catalysis, ATP synthesis in the catalytic domain of F(1) is coupled via a rotary mechanism of the central stalk subunits to proton translocation.</text>
</comment>
<evidence type="ECO:0000256" key="6">
    <source>
        <dbReference type="ARBA" id="ARBA00022781"/>
    </source>
</evidence>
<keyword evidence="10 13" id="KW-0066">ATP synthesis</keyword>
<keyword evidence="8 13" id="KW-0406">Ion transport</keyword>
<feature type="transmembrane region" description="Helical" evidence="13">
    <location>
        <begin position="20"/>
        <end position="39"/>
    </location>
</feature>
<evidence type="ECO:0000313" key="17">
    <source>
        <dbReference type="Proteomes" id="UP000253314"/>
    </source>
</evidence>
<keyword evidence="4 13" id="KW-0138">CF(0)</keyword>
<gene>
    <name evidence="13 16" type="primary">atpF</name>
    <name evidence="16" type="ORF">DS031_15330</name>
</gene>
<evidence type="ECO:0000256" key="10">
    <source>
        <dbReference type="ARBA" id="ARBA00023310"/>
    </source>
</evidence>
<dbReference type="Pfam" id="PF00430">
    <property type="entry name" value="ATP-synt_B"/>
    <property type="match status" value="1"/>
</dbReference>
<evidence type="ECO:0000256" key="12">
    <source>
        <dbReference type="ARBA" id="ARBA00037847"/>
    </source>
</evidence>
<dbReference type="HAMAP" id="MF_01398">
    <property type="entry name" value="ATP_synth_b_bprime"/>
    <property type="match status" value="1"/>
</dbReference>
<comment type="subunit">
    <text evidence="13">F-type ATPases have 2 components, F(1) - the catalytic core - and F(0) - the membrane proton channel. F(1) has five subunits: alpha(3), beta(3), gamma(1), delta(1), epsilon(1). F(0) has three main subunits: a(1), b(2) and c(10-14). The alpha and beta chains form an alternating ring which encloses part of the gamma chain. F(1) is attached to F(0) by a central stalk formed by the gamma and epsilon chains, while a peripheral stalk is formed by the delta and b chains.</text>
</comment>
<dbReference type="InterPro" id="IPR050059">
    <property type="entry name" value="ATP_synthase_B_chain"/>
</dbReference>
<keyword evidence="17" id="KW-1185">Reference proteome</keyword>
<dbReference type="GO" id="GO:0012505">
    <property type="term" value="C:endomembrane system"/>
    <property type="evidence" value="ECO:0007669"/>
    <property type="project" value="UniProtKB-SubCell"/>
</dbReference>
<evidence type="ECO:0000256" key="14">
    <source>
        <dbReference type="RuleBase" id="RU003848"/>
    </source>
</evidence>
<evidence type="ECO:0000256" key="15">
    <source>
        <dbReference type="SAM" id="Coils"/>
    </source>
</evidence>
<evidence type="ECO:0000256" key="13">
    <source>
        <dbReference type="HAMAP-Rule" id="MF_01398"/>
    </source>
</evidence>
<dbReference type="GO" id="GO:0046961">
    <property type="term" value="F:proton-transporting ATPase activity, rotational mechanism"/>
    <property type="evidence" value="ECO:0007669"/>
    <property type="project" value="TreeGrafter"/>
</dbReference>
<dbReference type="AlphaFoldDB" id="A0A366XX57"/>
<evidence type="ECO:0000313" key="16">
    <source>
        <dbReference type="EMBL" id="RBW68723.1"/>
    </source>
</evidence>
<comment type="function">
    <text evidence="13">Component of the F(0) channel, it forms part of the peripheral stalk, linking F(1) to F(0).</text>
</comment>
<dbReference type="GO" id="GO:0046933">
    <property type="term" value="F:proton-transporting ATP synthase activity, rotational mechanism"/>
    <property type="evidence" value="ECO:0007669"/>
    <property type="project" value="UniProtKB-UniRule"/>
</dbReference>
<evidence type="ECO:0000256" key="2">
    <source>
        <dbReference type="ARBA" id="ARBA00022448"/>
    </source>
</evidence>
<keyword evidence="3 13" id="KW-1003">Cell membrane</keyword>
<dbReference type="GO" id="GO:0016787">
    <property type="term" value="F:hydrolase activity"/>
    <property type="evidence" value="ECO:0007669"/>
    <property type="project" value="UniProtKB-KW"/>
</dbReference>
<dbReference type="NCBIfam" id="TIGR01144">
    <property type="entry name" value="ATP_synt_b"/>
    <property type="match status" value="1"/>
</dbReference>
<evidence type="ECO:0000256" key="5">
    <source>
        <dbReference type="ARBA" id="ARBA00022692"/>
    </source>
</evidence>
<evidence type="ECO:0000256" key="7">
    <source>
        <dbReference type="ARBA" id="ARBA00022989"/>
    </source>
</evidence>
<proteinExistence type="inferred from homology"/>
<keyword evidence="6 13" id="KW-0375">Hydrogen ion transport</keyword>
<sequence length="173" mass="19683">MDFLNPANTVLAATLNTGDILYQLVLFLVLLALLRKFAWGPLMGIMKQREQHISSEIETAEKNRKEAATYLEQQRDELKKAREEAQGIIESAKKLGESQREEIIEASRKEAERIKQDALAQIEREKDAAVSALREQVSSLSIMIASKVIEKELNEGEQEKLINEYLQEVGDKR</sequence>
<comment type="caution">
    <text evidence="16">The sequence shown here is derived from an EMBL/GenBank/DDBJ whole genome shotgun (WGS) entry which is preliminary data.</text>
</comment>
<evidence type="ECO:0000256" key="11">
    <source>
        <dbReference type="ARBA" id="ARBA00025198"/>
    </source>
</evidence>
<evidence type="ECO:0000256" key="3">
    <source>
        <dbReference type="ARBA" id="ARBA00022475"/>
    </source>
</evidence>
<comment type="subcellular location">
    <subcellularLocation>
        <location evidence="13">Cell membrane</location>
        <topology evidence="13">Single-pass membrane protein</topology>
    </subcellularLocation>
    <subcellularLocation>
        <location evidence="12">Endomembrane system</location>
        <topology evidence="12">Single-pass membrane protein</topology>
    </subcellularLocation>
</comment>
<keyword evidence="9 13" id="KW-0472">Membrane</keyword>
<accession>A0A366XX57</accession>
<keyword evidence="7 13" id="KW-1133">Transmembrane helix</keyword>
<dbReference type="CDD" id="cd06503">
    <property type="entry name" value="ATP-synt_Fo_b"/>
    <property type="match status" value="1"/>
</dbReference>
<dbReference type="EMBL" id="QOCW01000017">
    <property type="protein sequence ID" value="RBW68723.1"/>
    <property type="molecule type" value="Genomic_DNA"/>
</dbReference>
<dbReference type="Proteomes" id="UP000253314">
    <property type="component" value="Unassembled WGS sequence"/>
</dbReference>
<dbReference type="PANTHER" id="PTHR33445:SF1">
    <property type="entry name" value="ATP SYNTHASE SUBUNIT B"/>
    <property type="match status" value="1"/>
</dbReference>
<evidence type="ECO:0000256" key="8">
    <source>
        <dbReference type="ARBA" id="ARBA00023065"/>
    </source>
</evidence>
<dbReference type="InterPro" id="IPR028987">
    <property type="entry name" value="ATP_synth_B-like_membr_sf"/>
</dbReference>
<dbReference type="InterPro" id="IPR005864">
    <property type="entry name" value="ATP_synth_F0_bsu_bac"/>
</dbReference>
<keyword evidence="5 13" id="KW-0812">Transmembrane</keyword>
<feature type="coiled-coil region" evidence="15">
    <location>
        <begin position="57"/>
        <end position="135"/>
    </location>
</feature>
<dbReference type="Gene3D" id="1.20.5.620">
    <property type="entry name" value="F1F0 ATP synthase subunit B, membrane domain"/>
    <property type="match status" value="1"/>
</dbReference>